<comment type="catalytic activity">
    <reaction evidence="13">
        <text>O-phospho-D-serine + H2O = D-serine + phosphate</text>
        <dbReference type="Rhea" id="RHEA:24873"/>
        <dbReference type="ChEBI" id="CHEBI:15377"/>
        <dbReference type="ChEBI" id="CHEBI:35247"/>
        <dbReference type="ChEBI" id="CHEBI:43474"/>
        <dbReference type="ChEBI" id="CHEBI:58680"/>
        <dbReference type="EC" id="3.1.3.3"/>
    </reaction>
</comment>
<dbReference type="Proteomes" id="UP000009284">
    <property type="component" value="Chromosome"/>
</dbReference>
<comment type="catalytic activity">
    <reaction evidence="12">
        <text>O-phospho-L-serine + H2O = L-serine + phosphate</text>
        <dbReference type="Rhea" id="RHEA:21208"/>
        <dbReference type="ChEBI" id="CHEBI:15377"/>
        <dbReference type="ChEBI" id="CHEBI:33384"/>
        <dbReference type="ChEBI" id="CHEBI:43474"/>
        <dbReference type="ChEBI" id="CHEBI:57524"/>
        <dbReference type="EC" id="3.1.3.3"/>
    </reaction>
</comment>
<evidence type="ECO:0000256" key="1">
    <source>
        <dbReference type="ARBA" id="ARBA00001946"/>
    </source>
</evidence>
<dbReference type="InterPro" id="IPR023214">
    <property type="entry name" value="HAD_sf"/>
</dbReference>
<evidence type="ECO:0000256" key="6">
    <source>
        <dbReference type="ARBA" id="ARBA00022605"/>
    </source>
</evidence>
<evidence type="ECO:0000256" key="7">
    <source>
        <dbReference type="ARBA" id="ARBA00022723"/>
    </source>
</evidence>
<dbReference type="KEGG" id="tas:TASI_0497"/>
<dbReference type="GO" id="GO:0000287">
    <property type="term" value="F:magnesium ion binding"/>
    <property type="evidence" value="ECO:0007669"/>
    <property type="project" value="TreeGrafter"/>
</dbReference>
<dbReference type="SFLD" id="SFLDG01137">
    <property type="entry name" value="C1.6.1:_Phosphoserine_Phosphat"/>
    <property type="match status" value="1"/>
</dbReference>
<dbReference type="NCBIfam" id="TIGR00338">
    <property type="entry name" value="serB"/>
    <property type="match status" value="1"/>
</dbReference>
<protein>
    <recommendedName>
        <fullName evidence="5">Phosphoserine phosphatase</fullName>
        <ecNumber evidence="4">3.1.3.3</ecNumber>
    </recommendedName>
    <alternativeName>
        <fullName evidence="11">O-phosphoserine phosphohydrolase</fullName>
    </alternativeName>
</protein>
<comment type="similarity">
    <text evidence="3">Belongs to the HAD-like hydrolase superfamily. SerB family.</text>
</comment>
<evidence type="ECO:0000256" key="9">
    <source>
        <dbReference type="ARBA" id="ARBA00022842"/>
    </source>
</evidence>
<dbReference type="OrthoDB" id="9792539at2"/>
<dbReference type="SFLD" id="SFLDG01136">
    <property type="entry name" value="C1.6:_Phosphoserine_Phosphatas"/>
    <property type="match status" value="1"/>
</dbReference>
<accession>G4QAA3</accession>
<organism evidence="15 16">
    <name type="scientific">Taylorella asinigenitalis (strain MCE3)</name>
    <dbReference type="NCBI Taxonomy" id="1008459"/>
    <lineage>
        <taxon>Bacteria</taxon>
        <taxon>Pseudomonadati</taxon>
        <taxon>Pseudomonadota</taxon>
        <taxon>Betaproteobacteria</taxon>
        <taxon>Burkholderiales</taxon>
        <taxon>Alcaligenaceae</taxon>
        <taxon>Taylorella</taxon>
    </lineage>
</organism>
<evidence type="ECO:0000256" key="12">
    <source>
        <dbReference type="ARBA" id="ARBA00048138"/>
    </source>
</evidence>
<reference key="1">
    <citation type="submission" date="2011-09" db="EMBL/GenBank/DDBJ databases">
        <title>Genomic characterization of the Taylorella genus.</title>
        <authorList>
            <person name="Hebert L."/>
            <person name="Moumen B."/>
            <person name="Pons N."/>
            <person name="Duquesne F."/>
            <person name="Breuil M.-F."/>
            <person name="Goux D."/>
            <person name="Batto J.-M."/>
            <person name="Renault P."/>
            <person name="Laugier C."/>
            <person name="Petry S."/>
        </authorList>
    </citation>
    <scope>NUCLEOTIDE SEQUENCE</scope>
    <source>
        <strain>MCE3</strain>
    </source>
</reference>
<evidence type="ECO:0000256" key="14">
    <source>
        <dbReference type="PIRSR" id="PIRSR604469-1"/>
    </source>
</evidence>
<keyword evidence="8 15" id="KW-0378">Hydrolase</keyword>
<dbReference type="UniPathway" id="UPA00135">
    <property type="reaction ID" value="UER00198"/>
</dbReference>
<dbReference type="PANTHER" id="PTHR43344:SF2">
    <property type="entry name" value="PHOSPHOSERINE PHOSPHATASE"/>
    <property type="match status" value="1"/>
</dbReference>
<dbReference type="EC" id="3.1.3.3" evidence="4"/>
<dbReference type="InterPro" id="IPR036412">
    <property type="entry name" value="HAD-like_sf"/>
</dbReference>
<dbReference type="GO" id="GO:0005737">
    <property type="term" value="C:cytoplasm"/>
    <property type="evidence" value="ECO:0007669"/>
    <property type="project" value="TreeGrafter"/>
</dbReference>
<dbReference type="EMBL" id="CP003059">
    <property type="protein sequence ID" value="AEP36272.1"/>
    <property type="molecule type" value="Genomic_DNA"/>
</dbReference>
<feature type="active site" description="Proton donor" evidence="14">
    <location>
        <position position="50"/>
    </location>
</feature>
<evidence type="ECO:0000256" key="3">
    <source>
        <dbReference type="ARBA" id="ARBA00009184"/>
    </source>
</evidence>
<dbReference type="PANTHER" id="PTHR43344">
    <property type="entry name" value="PHOSPHOSERINE PHOSPHATASE"/>
    <property type="match status" value="1"/>
</dbReference>
<reference evidence="15 16" key="2">
    <citation type="journal article" date="2012" name="PLoS ONE">
        <title>Genomic characterization of the taylorella genus.</title>
        <authorList>
            <person name="Hebert L."/>
            <person name="Moumen B."/>
            <person name="Pons N."/>
            <person name="Duquesne F."/>
            <person name="Breuil M.F."/>
            <person name="Goux D."/>
            <person name="Batto J.M."/>
            <person name="Laugier C."/>
            <person name="Renault P."/>
            <person name="Petry S."/>
        </authorList>
    </citation>
    <scope>NUCLEOTIDE SEQUENCE [LARGE SCALE GENOMIC DNA]</scope>
    <source>
        <strain evidence="15 16">MCE3</strain>
    </source>
</reference>
<dbReference type="InterPro" id="IPR050582">
    <property type="entry name" value="HAD-like_SerB"/>
</dbReference>
<dbReference type="SFLD" id="SFLDS00003">
    <property type="entry name" value="Haloacid_Dehalogenase"/>
    <property type="match status" value="1"/>
</dbReference>
<evidence type="ECO:0000256" key="10">
    <source>
        <dbReference type="ARBA" id="ARBA00023299"/>
    </source>
</evidence>
<evidence type="ECO:0000256" key="11">
    <source>
        <dbReference type="ARBA" id="ARBA00031693"/>
    </source>
</evidence>
<evidence type="ECO:0000313" key="15">
    <source>
        <dbReference type="EMBL" id="AEP36272.1"/>
    </source>
</evidence>
<evidence type="ECO:0000256" key="5">
    <source>
        <dbReference type="ARBA" id="ARBA00015196"/>
    </source>
</evidence>
<dbReference type="eggNOG" id="COG0560">
    <property type="taxonomic scope" value="Bacteria"/>
</dbReference>
<keyword evidence="10" id="KW-0718">Serine biosynthesis</keyword>
<comment type="cofactor">
    <cofactor evidence="1">
        <name>Mg(2+)</name>
        <dbReference type="ChEBI" id="CHEBI:18420"/>
    </cofactor>
</comment>
<comment type="pathway">
    <text evidence="2">Amino-acid biosynthesis; L-serine biosynthesis; L-serine from 3-phospho-D-glycerate: step 3/3.</text>
</comment>
<evidence type="ECO:0000256" key="4">
    <source>
        <dbReference type="ARBA" id="ARBA00012640"/>
    </source>
</evidence>
<dbReference type="SFLD" id="SFLDF00029">
    <property type="entry name" value="phosphoserine_phosphatase"/>
    <property type="match status" value="1"/>
</dbReference>
<keyword evidence="7" id="KW-0479">Metal-binding</keyword>
<dbReference type="Gene3D" id="3.40.50.1000">
    <property type="entry name" value="HAD superfamily/HAD-like"/>
    <property type="match status" value="1"/>
</dbReference>
<dbReference type="GO" id="GO:0006564">
    <property type="term" value="P:L-serine biosynthetic process"/>
    <property type="evidence" value="ECO:0007669"/>
    <property type="project" value="UniProtKB-KW"/>
</dbReference>
<dbReference type="HOGENOM" id="CLU_036368_4_3_4"/>
<keyword evidence="16" id="KW-1185">Reference proteome</keyword>
<dbReference type="RefSeq" id="WP_014111170.1">
    <property type="nucleotide sequence ID" value="NC_016043.1"/>
</dbReference>
<proteinExistence type="inferred from homology"/>
<keyword evidence="6" id="KW-0028">Amino-acid biosynthesis</keyword>
<evidence type="ECO:0000256" key="13">
    <source>
        <dbReference type="ARBA" id="ARBA00048523"/>
    </source>
</evidence>
<name>G4QAA3_TAYAM</name>
<keyword evidence="9" id="KW-0460">Magnesium</keyword>
<evidence type="ECO:0000256" key="8">
    <source>
        <dbReference type="ARBA" id="ARBA00022801"/>
    </source>
</evidence>
<dbReference type="InterPro" id="IPR004469">
    <property type="entry name" value="PSP"/>
</dbReference>
<dbReference type="STRING" id="1008459.TASI_0497"/>
<evidence type="ECO:0000313" key="16">
    <source>
        <dbReference type="Proteomes" id="UP000009284"/>
    </source>
</evidence>
<dbReference type="SUPFAM" id="SSF56784">
    <property type="entry name" value="HAD-like"/>
    <property type="match status" value="1"/>
</dbReference>
<feature type="active site" description="Nucleophile" evidence="14">
    <location>
        <position position="48"/>
    </location>
</feature>
<dbReference type="GO" id="GO:0036424">
    <property type="term" value="F:L-phosphoserine phosphatase activity"/>
    <property type="evidence" value="ECO:0007669"/>
    <property type="project" value="InterPro"/>
</dbReference>
<dbReference type="AlphaFoldDB" id="G4QAA3"/>
<gene>
    <name evidence="15" type="ordered locus">TASI_0497</name>
</gene>
<sequence length="254" mass="27848">MKSFILKDLQGYGSLSEAKAAAAAESMNFAYLPQGKQSRTDIKLLSMDMDSTLINIECIDEIASVAGRGDAIAQITEATMRGEICDFKESLRRRVSMLKGVHRDVLQEVLDKRLRLNVGALELLKAAQDAGVHTLLVSGGFTFFTSALQERLGLSEVHSNELEFDSDGYMTGEVLGDIVDGDAKARYFIEAREKFGASRNQCIAIGDGSNDLLMMREAYYAVAFHAKPAVQQSDDVNCCINFGGLDAVLDWVER</sequence>
<evidence type="ECO:0000256" key="2">
    <source>
        <dbReference type="ARBA" id="ARBA00005135"/>
    </source>
</evidence>
<dbReference type="NCBIfam" id="TIGR01488">
    <property type="entry name" value="HAD-SF-IB"/>
    <property type="match status" value="1"/>
</dbReference>
<dbReference type="Pfam" id="PF12710">
    <property type="entry name" value="HAD"/>
    <property type="match status" value="1"/>
</dbReference>